<dbReference type="Pfam" id="PF07207">
    <property type="entry name" value="Lir1"/>
    <property type="match status" value="1"/>
</dbReference>
<protein>
    <submittedName>
        <fullName evidence="1">Uncharacterized protein</fullName>
    </submittedName>
</protein>
<accession>A0A9R1XG21</accession>
<evidence type="ECO:0000313" key="1">
    <source>
        <dbReference type="EMBL" id="KAJ0211239.1"/>
    </source>
</evidence>
<name>A0A9R1XG21_LACSA</name>
<sequence>MHASIYLPSTSFLPLPSTKASSLSNTLLYTTTLTKCQLCQTSSSLSNSIKAAPSGNNSQFDYSSMASSVFPAEACETLAGDACDVEMFPETEIKQQPNPKLDPPTSEQVDREHLEYSSSLLQRLAMILEGSSVTRHIRVELTKPTSVFNSQYCKLYNQLWDLSSFDR</sequence>
<dbReference type="PANTHER" id="PTHR36762:SF2">
    <property type="entry name" value="LIGHT-REGULATED PROTEIN 1, CHLOROPLASTIC"/>
    <property type="match status" value="1"/>
</dbReference>
<reference evidence="1 2" key="1">
    <citation type="journal article" date="2017" name="Nat. Commun.">
        <title>Genome assembly with in vitro proximity ligation data and whole-genome triplication in lettuce.</title>
        <authorList>
            <person name="Reyes-Chin-Wo S."/>
            <person name="Wang Z."/>
            <person name="Yang X."/>
            <person name="Kozik A."/>
            <person name="Arikit S."/>
            <person name="Song C."/>
            <person name="Xia L."/>
            <person name="Froenicke L."/>
            <person name="Lavelle D.O."/>
            <person name="Truco M.J."/>
            <person name="Xia R."/>
            <person name="Zhu S."/>
            <person name="Xu C."/>
            <person name="Xu H."/>
            <person name="Xu X."/>
            <person name="Cox K."/>
            <person name="Korf I."/>
            <person name="Meyers B.C."/>
            <person name="Michelmore R.W."/>
        </authorList>
    </citation>
    <scope>NUCLEOTIDE SEQUENCE [LARGE SCALE GENOMIC DNA]</scope>
    <source>
        <strain evidence="2">cv. Salinas</strain>
        <tissue evidence="1">Seedlings</tissue>
    </source>
</reference>
<keyword evidence="2" id="KW-1185">Reference proteome</keyword>
<dbReference type="InterPro" id="IPR009856">
    <property type="entry name" value="Lir1"/>
</dbReference>
<dbReference type="EMBL" id="NBSK02000004">
    <property type="protein sequence ID" value="KAJ0211239.1"/>
    <property type="molecule type" value="Genomic_DNA"/>
</dbReference>
<comment type="caution">
    <text evidence="1">The sequence shown here is derived from an EMBL/GenBank/DDBJ whole genome shotgun (WGS) entry which is preliminary data.</text>
</comment>
<organism evidence="1 2">
    <name type="scientific">Lactuca sativa</name>
    <name type="common">Garden lettuce</name>
    <dbReference type="NCBI Taxonomy" id="4236"/>
    <lineage>
        <taxon>Eukaryota</taxon>
        <taxon>Viridiplantae</taxon>
        <taxon>Streptophyta</taxon>
        <taxon>Embryophyta</taxon>
        <taxon>Tracheophyta</taxon>
        <taxon>Spermatophyta</taxon>
        <taxon>Magnoliopsida</taxon>
        <taxon>eudicotyledons</taxon>
        <taxon>Gunneridae</taxon>
        <taxon>Pentapetalae</taxon>
        <taxon>asterids</taxon>
        <taxon>campanulids</taxon>
        <taxon>Asterales</taxon>
        <taxon>Asteraceae</taxon>
        <taxon>Cichorioideae</taxon>
        <taxon>Cichorieae</taxon>
        <taxon>Lactucinae</taxon>
        <taxon>Lactuca</taxon>
    </lineage>
</organism>
<dbReference type="PANTHER" id="PTHR36762">
    <property type="entry name" value="LIGHT-REGULATED PROTEIN 1, CHLOROPLASTIC"/>
    <property type="match status" value="1"/>
</dbReference>
<dbReference type="Proteomes" id="UP000235145">
    <property type="component" value="Unassembled WGS sequence"/>
</dbReference>
<gene>
    <name evidence="1" type="ORF">LSAT_V11C400157170</name>
</gene>
<dbReference type="AlphaFoldDB" id="A0A9R1XG21"/>
<dbReference type="GO" id="GO:0009507">
    <property type="term" value="C:chloroplast"/>
    <property type="evidence" value="ECO:0007669"/>
    <property type="project" value="InterPro"/>
</dbReference>
<proteinExistence type="predicted"/>
<evidence type="ECO:0000313" key="2">
    <source>
        <dbReference type="Proteomes" id="UP000235145"/>
    </source>
</evidence>